<dbReference type="Proteomes" id="UP001174936">
    <property type="component" value="Unassembled WGS sequence"/>
</dbReference>
<protein>
    <submittedName>
        <fullName evidence="2">Uncharacterized protein</fullName>
    </submittedName>
</protein>
<gene>
    <name evidence="2" type="ORF">B0T16DRAFT_332277</name>
</gene>
<sequence length="145" mass="15525">MFRSLSRVKPPLSAPAKGLRARVNPGVRRITSSTKPPNTAPNPPAPIPKSNPGSSGHNLNPLEDPANDLGGPGGQEMYPASMGVHRRYASQTALGVMVSGAIMYIAKRLQWGVTDPNIVHVLVRDMSKGEIDDVKMIPVRVSAQR</sequence>
<proteinExistence type="predicted"/>
<evidence type="ECO:0000256" key="1">
    <source>
        <dbReference type="SAM" id="MobiDB-lite"/>
    </source>
</evidence>
<name>A0AA39Y278_9PEZI</name>
<reference evidence="2" key="1">
    <citation type="submission" date="2023-06" db="EMBL/GenBank/DDBJ databases">
        <title>Genome-scale phylogeny and comparative genomics of the fungal order Sordariales.</title>
        <authorList>
            <consortium name="Lawrence Berkeley National Laboratory"/>
            <person name="Hensen N."/>
            <person name="Bonometti L."/>
            <person name="Westerberg I."/>
            <person name="Brannstrom I.O."/>
            <person name="Guillou S."/>
            <person name="Cros-Aarteil S."/>
            <person name="Calhoun S."/>
            <person name="Haridas S."/>
            <person name="Kuo A."/>
            <person name="Mondo S."/>
            <person name="Pangilinan J."/>
            <person name="Riley R."/>
            <person name="Labutti K."/>
            <person name="Andreopoulos B."/>
            <person name="Lipzen A."/>
            <person name="Chen C."/>
            <person name="Yanf M."/>
            <person name="Daum C."/>
            <person name="Ng V."/>
            <person name="Clum A."/>
            <person name="Steindorff A."/>
            <person name="Ohm R."/>
            <person name="Martin F."/>
            <person name="Silar P."/>
            <person name="Natvig D."/>
            <person name="Lalanne C."/>
            <person name="Gautier V."/>
            <person name="Ament-Velasquez S.L."/>
            <person name="Kruys A."/>
            <person name="Hutchinson M.I."/>
            <person name="Powell A.J."/>
            <person name="Barry K."/>
            <person name="Miller A.N."/>
            <person name="Grigoriev I.V."/>
            <person name="Debuchy R."/>
            <person name="Gladieux P."/>
            <person name="Thoren M.H."/>
            <person name="Johannesson H."/>
        </authorList>
    </citation>
    <scope>NUCLEOTIDE SEQUENCE</scope>
    <source>
        <strain evidence="2">SMH2532-1</strain>
    </source>
</reference>
<evidence type="ECO:0000313" key="2">
    <source>
        <dbReference type="EMBL" id="KAK0644656.1"/>
    </source>
</evidence>
<evidence type="ECO:0000313" key="3">
    <source>
        <dbReference type="Proteomes" id="UP001174936"/>
    </source>
</evidence>
<organism evidence="2 3">
    <name type="scientific">Cercophora newfieldiana</name>
    <dbReference type="NCBI Taxonomy" id="92897"/>
    <lineage>
        <taxon>Eukaryota</taxon>
        <taxon>Fungi</taxon>
        <taxon>Dikarya</taxon>
        <taxon>Ascomycota</taxon>
        <taxon>Pezizomycotina</taxon>
        <taxon>Sordariomycetes</taxon>
        <taxon>Sordariomycetidae</taxon>
        <taxon>Sordariales</taxon>
        <taxon>Lasiosphaeriaceae</taxon>
        <taxon>Cercophora</taxon>
    </lineage>
</organism>
<dbReference type="EMBL" id="JAULSV010000005">
    <property type="protein sequence ID" value="KAK0644656.1"/>
    <property type="molecule type" value="Genomic_DNA"/>
</dbReference>
<accession>A0AA39Y278</accession>
<feature type="compositionally biased region" description="Pro residues" evidence="1">
    <location>
        <begin position="38"/>
        <end position="49"/>
    </location>
</feature>
<dbReference type="AlphaFoldDB" id="A0AA39Y278"/>
<keyword evidence="3" id="KW-1185">Reference proteome</keyword>
<feature type="region of interest" description="Disordered" evidence="1">
    <location>
        <begin position="1"/>
        <end position="79"/>
    </location>
</feature>
<comment type="caution">
    <text evidence="2">The sequence shown here is derived from an EMBL/GenBank/DDBJ whole genome shotgun (WGS) entry which is preliminary data.</text>
</comment>